<dbReference type="PROSITE" id="PS50865">
    <property type="entry name" value="ZF_MYND_2"/>
    <property type="match status" value="1"/>
</dbReference>
<dbReference type="Proteomes" id="UP000681722">
    <property type="component" value="Unassembled WGS sequence"/>
</dbReference>
<dbReference type="InterPro" id="IPR001214">
    <property type="entry name" value="SET_dom"/>
</dbReference>
<dbReference type="Pfam" id="PF01753">
    <property type="entry name" value="zf-MYND"/>
    <property type="match status" value="1"/>
</dbReference>
<comment type="caution">
    <text evidence="8">The sequence shown here is derived from an EMBL/GenBank/DDBJ whole genome shotgun (WGS) entry which is preliminary data.</text>
</comment>
<accession>A0A813VSN1</accession>
<dbReference type="InterPro" id="IPR002893">
    <property type="entry name" value="Znf_MYND"/>
</dbReference>
<evidence type="ECO:0000313" key="7">
    <source>
        <dbReference type="EMBL" id="CAF0747117.1"/>
    </source>
</evidence>
<sequence>MDESLIPSGTVLISSLTPYVHVLKWSCESKLCSYCLLSSVQLKRCLKCRLVYYCDKNCQRSDWFNHRYECGFICHLDFDLFRLYLRLFLRTTFKDNFYDELKLRQFYDCMTHMNDIQNDQQRLKQFYLLIEQLKLCLSTHDLPSSLPLLSQEPLQSNIESNDDEFYFKTNYNRSINDLYLLYCRLLINTFTITDSIDLKPIGCGFYLSATVYNHSCYPNCQQIFNGFRLQIRTIENIKENKEEYTINYCDLLQDRCKRQTELMKNYYFMCQCKRCGTSNDNSIINDKDILLHCSMCSSSAYFIDKQHLKCLNKKLQQHITETNLYPIVEKYLNNKEKNIEEFEKLFHRQSITMVQLYEYSMDKYIEDELFDKALVYSEYLLKLYKNLLPKYHSYASLNILKHMKLKLFLFNDIKEIQSMLNLIDETCQHIEIAFGKQHPLMIETHKLVEQFKLELNFR</sequence>
<proteinExistence type="predicted"/>
<evidence type="ECO:0000259" key="5">
    <source>
        <dbReference type="PROSITE" id="PS50280"/>
    </source>
</evidence>
<keyword evidence="2 4" id="KW-0863">Zinc-finger</keyword>
<dbReference type="Gene3D" id="2.170.270.10">
    <property type="entry name" value="SET domain"/>
    <property type="match status" value="1"/>
</dbReference>
<dbReference type="SUPFAM" id="SSF82199">
    <property type="entry name" value="SET domain"/>
    <property type="match status" value="1"/>
</dbReference>
<dbReference type="EMBL" id="CAJOBC010000844">
    <property type="protein sequence ID" value="CAF3631930.1"/>
    <property type="molecule type" value="Genomic_DNA"/>
</dbReference>
<dbReference type="Gene3D" id="6.10.140.2220">
    <property type="match status" value="1"/>
</dbReference>
<dbReference type="Gene3D" id="1.10.220.160">
    <property type="match status" value="1"/>
</dbReference>
<evidence type="ECO:0000256" key="4">
    <source>
        <dbReference type="PROSITE-ProRule" id="PRU00134"/>
    </source>
</evidence>
<reference evidence="8" key="1">
    <citation type="submission" date="2021-02" db="EMBL/GenBank/DDBJ databases">
        <authorList>
            <person name="Nowell W R."/>
        </authorList>
    </citation>
    <scope>NUCLEOTIDE SEQUENCE</scope>
</reference>
<gene>
    <name evidence="8" type="ORF">GPM918_LOCUS5739</name>
    <name evidence="7" type="ORF">OVA965_LOCUS1792</name>
    <name evidence="10" type="ORF">SRO942_LOCUS5737</name>
    <name evidence="9" type="ORF">TMI583_LOCUS1796</name>
</gene>
<dbReference type="SUPFAM" id="SSF144232">
    <property type="entry name" value="HIT/MYND zinc finger-like"/>
    <property type="match status" value="1"/>
</dbReference>
<dbReference type="EMBL" id="CAJNOK010000353">
    <property type="protein sequence ID" value="CAF0747117.1"/>
    <property type="molecule type" value="Genomic_DNA"/>
</dbReference>
<dbReference type="OrthoDB" id="10008965at2759"/>
<name>A0A813VSN1_9BILA</name>
<dbReference type="GO" id="GO:0008270">
    <property type="term" value="F:zinc ion binding"/>
    <property type="evidence" value="ECO:0007669"/>
    <property type="project" value="UniProtKB-KW"/>
</dbReference>
<dbReference type="InterPro" id="IPR050869">
    <property type="entry name" value="H3K4_H4K5_MeTrfase"/>
</dbReference>
<evidence type="ECO:0000313" key="9">
    <source>
        <dbReference type="EMBL" id="CAF3525423.1"/>
    </source>
</evidence>
<dbReference type="Proteomes" id="UP000663829">
    <property type="component" value="Unassembled WGS sequence"/>
</dbReference>
<evidence type="ECO:0000256" key="2">
    <source>
        <dbReference type="ARBA" id="ARBA00022771"/>
    </source>
</evidence>
<dbReference type="EMBL" id="CAJOBA010000354">
    <property type="protein sequence ID" value="CAF3525423.1"/>
    <property type="molecule type" value="Genomic_DNA"/>
</dbReference>
<keyword evidence="11" id="KW-1185">Reference proteome</keyword>
<evidence type="ECO:0000313" key="10">
    <source>
        <dbReference type="EMBL" id="CAF3631930.1"/>
    </source>
</evidence>
<dbReference type="PANTHER" id="PTHR12197">
    <property type="entry name" value="HISTONE-LYSINE N-METHYLTRANSFERASE SMYD"/>
    <property type="match status" value="1"/>
</dbReference>
<dbReference type="EMBL" id="CAJNOQ010000845">
    <property type="protein sequence ID" value="CAF0844482.1"/>
    <property type="molecule type" value="Genomic_DNA"/>
</dbReference>
<evidence type="ECO:0000313" key="8">
    <source>
        <dbReference type="EMBL" id="CAF0844482.1"/>
    </source>
</evidence>
<evidence type="ECO:0000313" key="11">
    <source>
        <dbReference type="Proteomes" id="UP000663829"/>
    </source>
</evidence>
<organism evidence="8 11">
    <name type="scientific">Didymodactylos carnosus</name>
    <dbReference type="NCBI Taxonomy" id="1234261"/>
    <lineage>
        <taxon>Eukaryota</taxon>
        <taxon>Metazoa</taxon>
        <taxon>Spiralia</taxon>
        <taxon>Gnathifera</taxon>
        <taxon>Rotifera</taxon>
        <taxon>Eurotatoria</taxon>
        <taxon>Bdelloidea</taxon>
        <taxon>Philodinida</taxon>
        <taxon>Philodinidae</taxon>
        <taxon>Didymodactylos</taxon>
    </lineage>
</organism>
<dbReference type="Proteomes" id="UP000677228">
    <property type="component" value="Unassembled WGS sequence"/>
</dbReference>
<keyword evidence="3" id="KW-0862">Zinc</keyword>
<dbReference type="PROSITE" id="PS50280">
    <property type="entry name" value="SET"/>
    <property type="match status" value="1"/>
</dbReference>
<dbReference type="PANTHER" id="PTHR12197:SF251">
    <property type="entry name" value="EG:BACR7C10.4 PROTEIN"/>
    <property type="match status" value="1"/>
</dbReference>
<feature type="domain" description="SET" evidence="5">
    <location>
        <begin position="133"/>
        <end position="249"/>
    </location>
</feature>
<dbReference type="GO" id="GO:0005634">
    <property type="term" value="C:nucleus"/>
    <property type="evidence" value="ECO:0007669"/>
    <property type="project" value="TreeGrafter"/>
</dbReference>
<evidence type="ECO:0000256" key="1">
    <source>
        <dbReference type="ARBA" id="ARBA00022723"/>
    </source>
</evidence>
<evidence type="ECO:0000256" key="3">
    <source>
        <dbReference type="ARBA" id="ARBA00022833"/>
    </source>
</evidence>
<keyword evidence="1" id="KW-0479">Metal-binding</keyword>
<protein>
    <submittedName>
        <fullName evidence="8">Uncharacterized protein</fullName>
    </submittedName>
</protein>
<dbReference type="Proteomes" id="UP000682733">
    <property type="component" value="Unassembled WGS sequence"/>
</dbReference>
<dbReference type="InterPro" id="IPR046341">
    <property type="entry name" value="SET_dom_sf"/>
</dbReference>
<dbReference type="AlphaFoldDB" id="A0A813VSN1"/>
<evidence type="ECO:0000259" key="6">
    <source>
        <dbReference type="PROSITE" id="PS50865"/>
    </source>
</evidence>
<feature type="domain" description="MYND-type" evidence="6">
    <location>
        <begin position="32"/>
        <end position="70"/>
    </location>
</feature>